<name>A0ABN7XKM9_GIGMA</name>
<evidence type="ECO:0000313" key="1">
    <source>
        <dbReference type="EMBL" id="CAG8855772.1"/>
    </source>
</evidence>
<dbReference type="EMBL" id="CAJVQB010152889">
    <property type="protein sequence ID" value="CAG8855772.1"/>
    <property type="molecule type" value="Genomic_DNA"/>
</dbReference>
<keyword evidence="2" id="KW-1185">Reference proteome</keyword>
<proteinExistence type="predicted"/>
<sequence>FFKKYADSSSDSVLLGLSIGLDSILDGNSIIGESTRLCLVL</sequence>
<protein>
    <submittedName>
        <fullName evidence="1">25591_t:CDS:1</fullName>
    </submittedName>
</protein>
<feature type="non-terminal residue" evidence="1">
    <location>
        <position position="41"/>
    </location>
</feature>
<organism evidence="1 2">
    <name type="scientific">Gigaspora margarita</name>
    <dbReference type="NCBI Taxonomy" id="4874"/>
    <lineage>
        <taxon>Eukaryota</taxon>
        <taxon>Fungi</taxon>
        <taxon>Fungi incertae sedis</taxon>
        <taxon>Mucoromycota</taxon>
        <taxon>Glomeromycotina</taxon>
        <taxon>Glomeromycetes</taxon>
        <taxon>Diversisporales</taxon>
        <taxon>Gigasporaceae</taxon>
        <taxon>Gigaspora</taxon>
    </lineage>
</organism>
<accession>A0ABN7XKM9</accession>
<dbReference type="Proteomes" id="UP000789901">
    <property type="component" value="Unassembled WGS sequence"/>
</dbReference>
<comment type="caution">
    <text evidence="1">The sequence shown here is derived from an EMBL/GenBank/DDBJ whole genome shotgun (WGS) entry which is preliminary data.</text>
</comment>
<gene>
    <name evidence="1" type="ORF">GMARGA_LOCUS44593</name>
</gene>
<evidence type="ECO:0000313" key="2">
    <source>
        <dbReference type="Proteomes" id="UP000789901"/>
    </source>
</evidence>
<feature type="non-terminal residue" evidence="1">
    <location>
        <position position="1"/>
    </location>
</feature>
<reference evidence="1 2" key="1">
    <citation type="submission" date="2021-06" db="EMBL/GenBank/DDBJ databases">
        <authorList>
            <person name="Kallberg Y."/>
            <person name="Tangrot J."/>
            <person name="Rosling A."/>
        </authorList>
    </citation>
    <scope>NUCLEOTIDE SEQUENCE [LARGE SCALE GENOMIC DNA]</scope>
    <source>
        <strain evidence="1 2">120-4 pot B 10/14</strain>
    </source>
</reference>